<dbReference type="RefSeq" id="WP_066464003.1">
    <property type="nucleotide sequence ID" value="NZ_MATO01000032.1"/>
</dbReference>
<evidence type="ECO:0000256" key="1">
    <source>
        <dbReference type="SAM" id="Coils"/>
    </source>
</evidence>
<dbReference type="InterPro" id="IPR027417">
    <property type="entry name" value="P-loop_NTPase"/>
</dbReference>
<dbReference type="SUPFAM" id="SSF52540">
    <property type="entry name" value="P-loop containing nucleoside triphosphate hydrolases"/>
    <property type="match status" value="1"/>
</dbReference>
<comment type="caution">
    <text evidence="2">The sequence shown here is derived from an EMBL/GenBank/DDBJ whole genome shotgun (WGS) entry which is preliminary data.</text>
</comment>
<keyword evidence="1" id="KW-0175">Coiled coil</keyword>
<feature type="coiled-coil region" evidence="1">
    <location>
        <begin position="1"/>
        <end position="286"/>
    </location>
</feature>
<evidence type="ECO:0008006" key="4">
    <source>
        <dbReference type="Google" id="ProtNLM"/>
    </source>
</evidence>
<gene>
    <name evidence="2" type="ORF">A6K76_10550</name>
</gene>
<proteinExistence type="predicted"/>
<dbReference type="EMBL" id="MATO01000032">
    <property type="protein sequence ID" value="OCS91002.1"/>
    <property type="molecule type" value="Genomic_DNA"/>
</dbReference>
<sequence length="649" mass="75151">MMNKTDELSLLQLEYDTLKQKCETYERQIEEFHKRQSIVEYYEQLEQQYEQQLAIAEQESKSSVEELEQQLHALQARYDELEHALTSAKAEMEALDEERGQLVEAAEAIEEDREQLEEEREAFEQMKEAFSLSDAMEMKRKLDRLQQNYDRVLAFSKDLQQKLTEHELAQDYIAELEAKQTSYEQEVKRLDDIVRTYRQAEIDWARLQEQKEAYEFLKQQHDTLSALYDKQQMELAQVRDELLQALHDAERVTAAENKSAFYEIRLRSLQAELQRLQKKEKDAIADESRMFESFQLLIEQAAKTAPSIATYPGDAVAYERILQAAEQGSYEFSPAMVQGFLAAMRSTRFIILKGLSGTGKTSLPKIVAHALGGVCEVIAVQPNWKSKTDLIGFYNHFNDRFMATQFTENLLKAQLPENKDKFYFIVLDEMNLARVEYYFSDFNSKLELEESKQFVELFDTVGRTSGALSDYVMDGNKLRIPPNVFFIGTINEDDSTYTLSDKIYDRAQVLDFQAAISEKIGDISKIEAMPAVSFTGFKAQQQNVQKQSVVKMLRTIDDVLNVLSERLYIEIGNRPRRHMQAFLQTYAANKWSEQQAIDLQIVSKIVPKIMPSYDEEFEQAMDDIIRIVQANDPASQAARAIEKVKRHAK</sequence>
<keyword evidence="3" id="KW-1185">Reference proteome</keyword>
<evidence type="ECO:0000313" key="2">
    <source>
        <dbReference type="EMBL" id="OCS91002.1"/>
    </source>
</evidence>
<evidence type="ECO:0000313" key="3">
    <source>
        <dbReference type="Proteomes" id="UP000093482"/>
    </source>
</evidence>
<name>A0A1C0YV14_9BACL</name>
<dbReference type="AlphaFoldDB" id="A0A1C0YV14"/>
<accession>A0A1C0YV14</accession>
<protein>
    <recommendedName>
        <fullName evidence="4">ATPase dynein-related AAA domain-containing protein</fullName>
    </recommendedName>
</protein>
<dbReference type="Proteomes" id="UP000093482">
    <property type="component" value="Unassembled WGS sequence"/>
</dbReference>
<reference evidence="2 3" key="1">
    <citation type="submission" date="2016-07" db="EMBL/GenBank/DDBJ databases">
        <title>Caryophanon latum genome sequencing.</title>
        <authorList>
            <person name="Verma A."/>
            <person name="Pal Y."/>
            <person name="Krishnamurthi S."/>
        </authorList>
    </citation>
    <scope>NUCLEOTIDE SEQUENCE [LARGE SCALE GENOMIC DNA]</scope>
    <source>
        <strain evidence="2 3">DSM 14151</strain>
    </source>
</reference>
<dbReference type="OrthoDB" id="9781481at2"/>
<dbReference type="Gene3D" id="3.40.50.300">
    <property type="entry name" value="P-loop containing nucleotide triphosphate hydrolases"/>
    <property type="match status" value="1"/>
</dbReference>
<organism evidence="2 3">
    <name type="scientific">Caryophanon latum</name>
    <dbReference type="NCBI Taxonomy" id="33977"/>
    <lineage>
        <taxon>Bacteria</taxon>
        <taxon>Bacillati</taxon>
        <taxon>Bacillota</taxon>
        <taxon>Bacilli</taxon>
        <taxon>Bacillales</taxon>
        <taxon>Caryophanaceae</taxon>
        <taxon>Caryophanon</taxon>
    </lineage>
</organism>